<evidence type="ECO:0000256" key="2">
    <source>
        <dbReference type="ARBA" id="ARBA00023125"/>
    </source>
</evidence>
<dbReference type="GO" id="GO:0003677">
    <property type="term" value="F:DNA binding"/>
    <property type="evidence" value="ECO:0007669"/>
    <property type="project" value="UniProtKB-UniRule"/>
</dbReference>
<dbReference type="EMBL" id="JAIWYP010000014">
    <property type="protein sequence ID" value="KAH3707352.1"/>
    <property type="molecule type" value="Genomic_DNA"/>
</dbReference>
<feature type="domain" description="T-box" evidence="6">
    <location>
        <begin position="28"/>
        <end position="59"/>
    </location>
</feature>
<evidence type="ECO:0000256" key="1">
    <source>
        <dbReference type="ARBA" id="ARBA00023015"/>
    </source>
</evidence>
<dbReference type="PROSITE" id="PS50252">
    <property type="entry name" value="TBOX_3"/>
    <property type="match status" value="1"/>
</dbReference>
<protein>
    <recommendedName>
        <fullName evidence="6">T-box domain-containing protein</fullName>
    </recommendedName>
</protein>
<reference evidence="7" key="2">
    <citation type="submission" date="2020-11" db="EMBL/GenBank/DDBJ databases">
        <authorList>
            <person name="McCartney M.A."/>
            <person name="Auch B."/>
            <person name="Kono T."/>
            <person name="Mallez S."/>
            <person name="Becker A."/>
            <person name="Gohl D.M."/>
            <person name="Silverstein K.A.T."/>
            <person name="Koren S."/>
            <person name="Bechman K.B."/>
            <person name="Herman A."/>
            <person name="Abrahante J.E."/>
            <person name="Garbe J."/>
        </authorList>
    </citation>
    <scope>NUCLEOTIDE SEQUENCE</scope>
    <source>
        <strain evidence="7">Duluth1</strain>
        <tissue evidence="7">Whole animal</tissue>
    </source>
</reference>
<evidence type="ECO:0000256" key="4">
    <source>
        <dbReference type="ARBA" id="ARBA00023242"/>
    </source>
</evidence>
<keyword evidence="2 5" id="KW-0238">DNA-binding</keyword>
<comment type="subcellular location">
    <subcellularLocation>
        <location evidence="5">Nucleus</location>
    </subcellularLocation>
</comment>
<comment type="caution">
    <text evidence="5">Lacks conserved residue(s) required for the propagation of feature annotation.</text>
</comment>
<dbReference type="GO" id="GO:0005634">
    <property type="term" value="C:nucleus"/>
    <property type="evidence" value="ECO:0007669"/>
    <property type="project" value="UniProtKB-SubCell"/>
</dbReference>
<dbReference type="GO" id="GO:0003700">
    <property type="term" value="F:DNA-binding transcription factor activity"/>
    <property type="evidence" value="ECO:0007669"/>
    <property type="project" value="InterPro"/>
</dbReference>
<dbReference type="AlphaFoldDB" id="A0A9D3YZ26"/>
<organism evidence="7 8">
    <name type="scientific">Dreissena polymorpha</name>
    <name type="common">Zebra mussel</name>
    <name type="synonym">Mytilus polymorpha</name>
    <dbReference type="NCBI Taxonomy" id="45954"/>
    <lineage>
        <taxon>Eukaryota</taxon>
        <taxon>Metazoa</taxon>
        <taxon>Spiralia</taxon>
        <taxon>Lophotrochozoa</taxon>
        <taxon>Mollusca</taxon>
        <taxon>Bivalvia</taxon>
        <taxon>Autobranchia</taxon>
        <taxon>Heteroconchia</taxon>
        <taxon>Euheterodonta</taxon>
        <taxon>Imparidentia</taxon>
        <taxon>Neoheterodontei</taxon>
        <taxon>Myida</taxon>
        <taxon>Dreissenoidea</taxon>
        <taxon>Dreissenidae</taxon>
        <taxon>Dreissena</taxon>
    </lineage>
</organism>
<evidence type="ECO:0000313" key="7">
    <source>
        <dbReference type="EMBL" id="KAH3707352.1"/>
    </source>
</evidence>
<keyword evidence="3" id="KW-0804">Transcription</keyword>
<keyword evidence="4 5" id="KW-0539">Nucleus</keyword>
<dbReference type="GO" id="GO:0045893">
    <property type="term" value="P:positive regulation of DNA-templated transcription"/>
    <property type="evidence" value="ECO:0007669"/>
    <property type="project" value="InterPro"/>
</dbReference>
<proteinExistence type="predicted"/>
<dbReference type="SUPFAM" id="SSF49417">
    <property type="entry name" value="p53-like transcription factors"/>
    <property type="match status" value="1"/>
</dbReference>
<keyword evidence="1" id="KW-0805">Transcription regulation</keyword>
<dbReference type="InterPro" id="IPR008967">
    <property type="entry name" value="p53-like_TF_DNA-bd_sf"/>
</dbReference>
<evidence type="ECO:0000256" key="5">
    <source>
        <dbReference type="PROSITE-ProRule" id="PRU00201"/>
    </source>
</evidence>
<gene>
    <name evidence="7" type="ORF">DPMN_066754</name>
</gene>
<dbReference type="Gene3D" id="2.60.40.820">
    <property type="entry name" value="Transcription factor, T-box"/>
    <property type="match status" value="1"/>
</dbReference>
<dbReference type="Proteomes" id="UP000828390">
    <property type="component" value="Unassembled WGS sequence"/>
</dbReference>
<comment type="caution">
    <text evidence="7">The sequence shown here is derived from an EMBL/GenBank/DDBJ whole genome shotgun (WGS) entry which is preliminary data.</text>
</comment>
<reference evidence="7" key="1">
    <citation type="journal article" date="2019" name="bioRxiv">
        <title>The Genome of the Zebra Mussel, Dreissena polymorpha: A Resource for Invasive Species Research.</title>
        <authorList>
            <person name="McCartney M.A."/>
            <person name="Auch B."/>
            <person name="Kono T."/>
            <person name="Mallez S."/>
            <person name="Zhang Y."/>
            <person name="Obille A."/>
            <person name="Becker A."/>
            <person name="Abrahante J.E."/>
            <person name="Garbe J."/>
            <person name="Badalamenti J.P."/>
            <person name="Herman A."/>
            <person name="Mangelson H."/>
            <person name="Liachko I."/>
            <person name="Sullivan S."/>
            <person name="Sone E.D."/>
            <person name="Koren S."/>
            <person name="Silverstein K.A.T."/>
            <person name="Beckman K.B."/>
            <person name="Gohl D.M."/>
        </authorList>
    </citation>
    <scope>NUCLEOTIDE SEQUENCE</scope>
    <source>
        <strain evidence="7">Duluth1</strain>
        <tissue evidence="7">Whole animal</tissue>
    </source>
</reference>
<accession>A0A9D3YZ26</accession>
<name>A0A9D3YZ26_DREPO</name>
<sequence length="59" mass="6537">MRAPLTSPPTPTGGEPIVQTSGGVTIYLHDETLWREFAKYGTEMIINRGGRYVHGINSY</sequence>
<dbReference type="InterPro" id="IPR046360">
    <property type="entry name" value="T-box_DNA-bd"/>
</dbReference>
<evidence type="ECO:0000256" key="3">
    <source>
        <dbReference type="ARBA" id="ARBA00023163"/>
    </source>
</evidence>
<dbReference type="InterPro" id="IPR036960">
    <property type="entry name" value="T-box_sf"/>
</dbReference>
<evidence type="ECO:0000259" key="6">
    <source>
        <dbReference type="PROSITE" id="PS50252"/>
    </source>
</evidence>
<keyword evidence="8" id="KW-1185">Reference proteome</keyword>
<evidence type="ECO:0000313" key="8">
    <source>
        <dbReference type="Proteomes" id="UP000828390"/>
    </source>
</evidence>